<dbReference type="Proteomes" id="UP000789941">
    <property type="component" value="Unassembled WGS sequence"/>
</dbReference>
<name>A0A5E4LR57_9ARCH</name>
<gene>
    <name evidence="1" type="ORF">LFW2832_00436</name>
</gene>
<evidence type="ECO:0000313" key="2">
    <source>
        <dbReference type="Proteomes" id="UP000789941"/>
    </source>
</evidence>
<organism evidence="1 2">
    <name type="scientific">Candidatus Bilamarchaeum dharawalense</name>
    <dbReference type="NCBI Taxonomy" id="2885759"/>
    <lineage>
        <taxon>Archaea</taxon>
        <taxon>Candidatus Micrarchaeota</taxon>
        <taxon>Candidatus Micrarchaeia</taxon>
        <taxon>Candidatus Anstonellales</taxon>
        <taxon>Candidatus Bilamarchaeaceae</taxon>
        <taxon>Candidatus Bilamarchaeum</taxon>
    </lineage>
</organism>
<reference evidence="1 2" key="1">
    <citation type="submission" date="2019-08" db="EMBL/GenBank/DDBJ databases">
        <authorList>
            <person name="Vazquez-Campos X."/>
        </authorList>
    </citation>
    <scope>NUCLEOTIDE SEQUENCE [LARGE SCALE GENOMIC DNA]</scope>
    <source>
        <strain evidence="1">LFW-283_2</strain>
    </source>
</reference>
<protein>
    <submittedName>
        <fullName evidence="1">Uncharacterized protein</fullName>
    </submittedName>
</protein>
<dbReference type="EMBL" id="CABMJJ010000007">
    <property type="protein sequence ID" value="VVC03553.1"/>
    <property type="molecule type" value="Genomic_DNA"/>
</dbReference>
<accession>A0A5E4LR57</accession>
<evidence type="ECO:0000313" key="1">
    <source>
        <dbReference type="EMBL" id="VVC03553.1"/>
    </source>
</evidence>
<dbReference type="AlphaFoldDB" id="A0A5E4LR57"/>
<comment type="caution">
    <text evidence="1">The sequence shown here is derived from an EMBL/GenBank/DDBJ whole genome shotgun (WGS) entry which is preliminary data.</text>
</comment>
<sequence length="633" mass="70817">MVTMDEHRRKISFFKTELMPFFNEFKTNDKEKLTILMYIFYSDVVREYNKIKATKILKGVPDAPGKELMALYDDISKNTQRYSAGIQSMAGLNQQLSGLLGSKFTGIKNPESFSKVGNAISMLRSKFGKDLEPAKAEVVKYIMDGLGLDEATAAQLVNTPDSSEKIATCSSSLVRAKSMGVDTLTKFSSMVGELFKNDVAKTDFDTAYRLLSNLLYQAQAPRDPGDVTQYSEEFVNAYVETYNSMFEPFETPGYSSIDQALKVFQEALSKNQYGNTLTVLVDLLNAGATGLEAQTNQLVAFLKEKYGSAEAKATFDALEKHQMDDSIDMLAEAAAKDKYAFYDLDQLSTRYGADTEETTSAFGLFKVSPSPKTLHKAMEIANENIPKTFQANGAVSFYNIAVKFGLMRVSMSKTQTAKKLAPLLQATLNAELLANKSDDECKKYYSENYLRARGSLDRITKSLKAAKALDMLPKDILDGMLGFVETRAPPLLKDGEKLYLQQLDSIQPPKDEYTQPDLAQVKKDLLESQLKLDGKGEKTLGIVITSPDWKLIEEKKWKMQGDVLMEYTYRYKWMQGYIIVERGDSFYWAYPVGFTSIPYESSWGKPYVSGTLNSDIIFLSKKNTEAAGLLMAK</sequence>
<proteinExistence type="predicted"/>